<organism evidence="1 2">
    <name type="scientific">Roseibium alexandrii</name>
    <dbReference type="NCBI Taxonomy" id="388408"/>
    <lineage>
        <taxon>Bacteria</taxon>
        <taxon>Pseudomonadati</taxon>
        <taxon>Pseudomonadota</taxon>
        <taxon>Alphaproteobacteria</taxon>
        <taxon>Hyphomicrobiales</taxon>
        <taxon>Stappiaceae</taxon>
        <taxon>Roseibium</taxon>
    </lineage>
</organism>
<reference evidence="2" key="1">
    <citation type="submission" date="2015-07" db="EMBL/GenBank/DDBJ databases">
        <authorList>
            <person name="Rodrigo-Torres Lidia"/>
            <person name="Arahal R.David."/>
        </authorList>
    </citation>
    <scope>NUCLEOTIDE SEQUENCE [LARGE SCALE GENOMIC DNA]</scope>
    <source>
        <strain evidence="2">CECT 5112</strain>
    </source>
</reference>
<evidence type="ECO:0000313" key="2">
    <source>
        <dbReference type="Proteomes" id="UP000053235"/>
    </source>
</evidence>
<gene>
    <name evidence="1" type="ORF">LAX5112_01321</name>
</gene>
<name>A0A0M6ZYB4_9HYPH</name>
<accession>A0A0M6ZYB4</accession>
<dbReference type="Proteomes" id="UP000053235">
    <property type="component" value="Unassembled WGS sequence"/>
</dbReference>
<proteinExistence type="predicted"/>
<keyword evidence="2" id="KW-1185">Reference proteome</keyword>
<protein>
    <submittedName>
        <fullName evidence="1">Uncharacterized protein</fullName>
    </submittedName>
</protein>
<evidence type="ECO:0000313" key="1">
    <source>
        <dbReference type="EMBL" id="CTQ67307.1"/>
    </source>
</evidence>
<dbReference type="EMBL" id="CXWD01000004">
    <property type="protein sequence ID" value="CTQ67307.1"/>
    <property type="molecule type" value="Genomic_DNA"/>
</dbReference>
<dbReference type="AlphaFoldDB" id="A0A0M6ZYB4"/>
<sequence>MAEGIAVALGEGFEDGILVVDEPAIRQHQNRKALVVFAEKLNEVRPRAGPGDAFDIQVCAEIRKGRQHTFH</sequence>